<gene>
    <name evidence="2" type="ORF">UX05_C0010G0028</name>
</gene>
<evidence type="ECO:0000313" key="2">
    <source>
        <dbReference type="EMBL" id="KKU02636.1"/>
    </source>
</evidence>
<dbReference type="EMBL" id="LCKS01000010">
    <property type="protein sequence ID" value="KKU02636.1"/>
    <property type="molecule type" value="Genomic_DNA"/>
</dbReference>
<name>A0A0G1M351_9BACT</name>
<evidence type="ECO:0000256" key="1">
    <source>
        <dbReference type="ARBA" id="ARBA00006007"/>
    </source>
</evidence>
<protein>
    <submittedName>
        <fullName evidence="2">Photosystem I assembly BtpA</fullName>
    </submittedName>
</protein>
<proteinExistence type="inferred from homology"/>
<accession>A0A0G1M351</accession>
<evidence type="ECO:0000313" key="3">
    <source>
        <dbReference type="Proteomes" id="UP000034264"/>
    </source>
</evidence>
<dbReference type="Proteomes" id="UP000034264">
    <property type="component" value="Unassembled WGS sequence"/>
</dbReference>
<sequence>MDQIDKIFKVKKPVIGMLHLDYLEGEKFKGIKFVINKALEDIKSLQEGDIDGILIENWKEFSVGEFVSNQTAENFKEVVQKLAKFIKVPFGINVLNNDYKVAFSAAKSSGASFVELDVFVDKVKSNFVNNTNAMESPFVIDPQPGEIWSYAKSIGASDIPLFAFVQPKHYIMLEPKKTIEISTQQAIKNGATAILVTKATGFAPTVDLIKRVKRVAGDTPVGIGSGFNIENAKDFLQVIDFAVVGSSLKVDGITDNPVDPVRVANLMNKVRS</sequence>
<dbReference type="SUPFAM" id="SSF51366">
    <property type="entry name" value="Ribulose-phoshate binding barrel"/>
    <property type="match status" value="1"/>
</dbReference>
<dbReference type="InterPro" id="IPR011060">
    <property type="entry name" value="RibuloseP-bd_barrel"/>
</dbReference>
<dbReference type="InterPro" id="IPR005137">
    <property type="entry name" value="BtpA"/>
</dbReference>
<comment type="similarity">
    <text evidence="1">Belongs to the BtpA family.</text>
</comment>
<comment type="caution">
    <text evidence="2">The sequence shown here is derived from an EMBL/GenBank/DDBJ whole genome shotgun (WGS) entry which is preliminary data.</text>
</comment>
<dbReference type="Pfam" id="PF03437">
    <property type="entry name" value="BtpA"/>
    <property type="match status" value="1"/>
</dbReference>
<dbReference type="PANTHER" id="PTHR21381:SF3">
    <property type="entry name" value="SGC REGION PROTEIN SGCQ-RELATED"/>
    <property type="match status" value="1"/>
</dbReference>
<organism evidence="2 3">
    <name type="scientific">Candidatus Amesbacteria bacterium GW2011_GWC2_45_19</name>
    <dbReference type="NCBI Taxonomy" id="1618366"/>
    <lineage>
        <taxon>Bacteria</taxon>
        <taxon>Candidatus Amesiibacteriota</taxon>
    </lineage>
</organism>
<reference evidence="2 3" key="1">
    <citation type="journal article" date="2015" name="Nature">
        <title>rRNA introns, odd ribosomes, and small enigmatic genomes across a large radiation of phyla.</title>
        <authorList>
            <person name="Brown C.T."/>
            <person name="Hug L.A."/>
            <person name="Thomas B.C."/>
            <person name="Sharon I."/>
            <person name="Castelle C.J."/>
            <person name="Singh A."/>
            <person name="Wilkins M.J."/>
            <person name="Williams K.H."/>
            <person name="Banfield J.F."/>
        </authorList>
    </citation>
    <scope>NUCLEOTIDE SEQUENCE [LARGE SCALE GENOMIC DNA]</scope>
</reference>
<dbReference type="AlphaFoldDB" id="A0A0G1M351"/>
<dbReference type="PANTHER" id="PTHR21381">
    <property type="entry name" value="ZGC:162297"/>
    <property type="match status" value="1"/>
</dbReference>